<name>A0A8J3JPP5_9ACTN</name>
<reference evidence="1 2" key="1">
    <citation type="submission" date="2021-01" db="EMBL/GenBank/DDBJ databases">
        <title>Whole genome shotgun sequence of Catellatospora bangladeshensis NBRC 107357.</title>
        <authorList>
            <person name="Komaki H."/>
            <person name="Tamura T."/>
        </authorList>
    </citation>
    <scope>NUCLEOTIDE SEQUENCE [LARGE SCALE GENOMIC DNA]</scope>
    <source>
        <strain evidence="1 2">NBRC 107357</strain>
    </source>
</reference>
<gene>
    <name evidence="1" type="ORF">Cba03nite_76280</name>
</gene>
<keyword evidence="2" id="KW-1185">Reference proteome</keyword>
<dbReference type="EMBL" id="BONF01000064">
    <property type="protein sequence ID" value="GIF86279.1"/>
    <property type="molecule type" value="Genomic_DNA"/>
</dbReference>
<dbReference type="AlphaFoldDB" id="A0A8J3JPP5"/>
<dbReference type="Proteomes" id="UP000601223">
    <property type="component" value="Unassembled WGS sequence"/>
</dbReference>
<proteinExistence type="predicted"/>
<sequence>MGALVRRYAADVDLAGPLARWCDETCGICPAQLLGPGGFDVVARPATELAFNPGLGWRAAPDGTPVCVHPFRVGLPPGAYASAQQPLPNLTHLGLIPPPPVEALELPESLDDLSAWMVAHLRTAGPAQMFSVVARLERVAAERFAPDVVVAVLRRVLSVEMARA</sequence>
<protein>
    <submittedName>
        <fullName evidence="1">Uncharacterized protein</fullName>
    </submittedName>
</protein>
<accession>A0A8J3JPP5</accession>
<organism evidence="1 2">
    <name type="scientific">Catellatospora bangladeshensis</name>
    <dbReference type="NCBI Taxonomy" id="310355"/>
    <lineage>
        <taxon>Bacteria</taxon>
        <taxon>Bacillati</taxon>
        <taxon>Actinomycetota</taxon>
        <taxon>Actinomycetes</taxon>
        <taxon>Micromonosporales</taxon>
        <taxon>Micromonosporaceae</taxon>
        <taxon>Catellatospora</taxon>
    </lineage>
</organism>
<evidence type="ECO:0000313" key="1">
    <source>
        <dbReference type="EMBL" id="GIF86279.1"/>
    </source>
</evidence>
<dbReference type="RefSeq" id="WP_376819246.1">
    <property type="nucleotide sequence ID" value="NZ_JBHTGC010000001.1"/>
</dbReference>
<evidence type="ECO:0000313" key="2">
    <source>
        <dbReference type="Proteomes" id="UP000601223"/>
    </source>
</evidence>
<comment type="caution">
    <text evidence="1">The sequence shown here is derived from an EMBL/GenBank/DDBJ whole genome shotgun (WGS) entry which is preliminary data.</text>
</comment>